<dbReference type="InterPro" id="IPR027383">
    <property type="entry name" value="Znf_put"/>
</dbReference>
<dbReference type="EMBL" id="RAVZ01000442">
    <property type="protein sequence ID" value="RKG72866.1"/>
    <property type="molecule type" value="Genomic_DNA"/>
</dbReference>
<dbReference type="Pfam" id="PF13490">
    <property type="entry name" value="zf-HC2"/>
    <property type="match status" value="1"/>
</dbReference>
<protein>
    <submittedName>
        <fullName evidence="2">Zf-HC2 domain-containing protein</fullName>
    </submittedName>
</protein>
<proteinExistence type="predicted"/>
<reference evidence="3" key="1">
    <citation type="submission" date="2018-09" db="EMBL/GenBank/DDBJ databases">
        <authorList>
            <person name="Livingstone P.G."/>
            <person name="Whitworth D.E."/>
        </authorList>
    </citation>
    <scope>NUCLEOTIDE SEQUENCE [LARGE SCALE GENOMIC DNA]</scope>
    <source>
        <strain evidence="3">CA054A</strain>
    </source>
</reference>
<evidence type="ECO:0000313" key="3">
    <source>
        <dbReference type="Proteomes" id="UP000268094"/>
    </source>
</evidence>
<sequence length="66" mass="6888">MTLMCEQLAAFVDGELTPEETQAFSVHLADCAECQAGLEDQVQASVAVQAAADARSAQRPQPAPVA</sequence>
<comment type="caution">
    <text evidence="2">The sequence shown here is derived from an EMBL/GenBank/DDBJ whole genome shotgun (WGS) entry which is preliminary data.</text>
</comment>
<organism evidence="2 3">
    <name type="scientific">Corallococcus terminator</name>
    <dbReference type="NCBI Taxonomy" id="2316733"/>
    <lineage>
        <taxon>Bacteria</taxon>
        <taxon>Pseudomonadati</taxon>
        <taxon>Myxococcota</taxon>
        <taxon>Myxococcia</taxon>
        <taxon>Myxococcales</taxon>
        <taxon>Cystobacterineae</taxon>
        <taxon>Myxococcaceae</taxon>
        <taxon>Corallococcus</taxon>
    </lineage>
</organism>
<dbReference type="InterPro" id="IPR041916">
    <property type="entry name" value="Anti_sigma_zinc_sf"/>
</dbReference>
<keyword evidence="3" id="KW-1185">Reference proteome</keyword>
<name>A0A3A8HQS8_9BACT</name>
<dbReference type="AlphaFoldDB" id="A0A3A8HQS8"/>
<dbReference type="Proteomes" id="UP000268094">
    <property type="component" value="Unassembled WGS sequence"/>
</dbReference>
<feature type="domain" description="Putative zinc-finger" evidence="1">
    <location>
        <begin position="6"/>
        <end position="35"/>
    </location>
</feature>
<evidence type="ECO:0000259" key="1">
    <source>
        <dbReference type="Pfam" id="PF13490"/>
    </source>
</evidence>
<evidence type="ECO:0000313" key="2">
    <source>
        <dbReference type="EMBL" id="RKG72866.1"/>
    </source>
</evidence>
<gene>
    <name evidence="2" type="ORF">D7V88_37455</name>
</gene>
<accession>A0A3A8HQS8</accession>
<feature type="non-terminal residue" evidence="2">
    <location>
        <position position="66"/>
    </location>
</feature>
<dbReference type="Gene3D" id="1.10.10.1320">
    <property type="entry name" value="Anti-sigma factor, zinc-finger domain"/>
    <property type="match status" value="1"/>
</dbReference>